<reference evidence="7 8" key="1">
    <citation type="submission" date="2024-01" db="EMBL/GenBank/DDBJ databases">
        <authorList>
            <consortium name="Genoscope - CEA"/>
            <person name="William W."/>
        </authorList>
    </citation>
    <scope>NUCLEOTIDE SEQUENCE [LARGE SCALE GENOMIC DNA]</scope>
    <source>
        <strain evidence="7 8">29B2s-10</strain>
    </source>
</reference>
<evidence type="ECO:0000256" key="1">
    <source>
        <dbReference type="ARBA" id="ARBA00004123"/>
    </source>
</evidence>
<keyword evidence="5" id="KW-0131">Cell cycle</keyword>
<evidence type="ECO:0000256" key="2">
    <source>
        <dbReference type="ARBA" id="ARBA00022705"/>
    </source>
</evidence>
<comment type="similarity">
    <text evidence="6">Belongs to the CTF8 family.</text>
</comment>
<keyword evidence="2" id="KW-0235">DNA replication</keyword>
<name>A0ABP0E696_9ASCO</name>
<organism evidence="7 8">
    <name type="scientific">[Candida] anglica</name>
    <dbReference type="NCBI Taxonomy" id="148631"/>
    <lineage>
        <taxon>Eukaryota</taxon>
        <taxon>Fungi</taxon>
        <taxon>Dikarya</taxon>
        <taxon>Ascomycota</taxon>
        <taxon>Saccharomycotina</taxon>
        <taxon>Pichiomycetes</taxon>
        <taxon>Debaryomycetaceae</taxon>
        <taxon>Kurtzmaniella</taxon>
    </lineage>
</organism>
<keyword evidence="4" id="KW-0539">Nucleus</keyword>
<evidence type="ECO:0000256" key="5">
    <source>
        <dbReference type="ARBA" id="ARBA00023306"/>
    </source>
</evidence>
<dbReference type="InterPro" id="IPR018607">
    <property type="entry name" value="Ctf8"/>
</dbReference>
<keyword evidence="8" id="KW-1185">Reference proteome</keyword>
<evidence type="ECO:0000256" key="4">
    <source>
        <dbReference type="ARBA" id="ARBA00023242"/>
    </source>
</evidence>
<evidence type="ECO:0000256" key="6">
    <source>
        <dbReference type="ARBA" id="ARBA00038447"/>
    </source>
</evidence>
<gene>
    <name evidence="7" type="primary">CTF8</name>
    <name evidence="7" type="ORF">CAAN4_A09340</name>
</gene>
<protein>
    <submittedName>
        <fullName evidence="7">Chromosome transmission fidelity protein 8</fullName>
    </submittedName>
</protein>
<dbReference type="PANTHER" id="PTHR28605:SF1">
    <property type="entry name" value="CHROMOSOME TRANSMISSION FIDELITY FACTOR 8"/>
    <property type="match status" value="1"/>
</dbReference>
<proteinExistence type="inferred from homology"/>
<dbReference type="PANTHER" id="PTHR28605">
    <property type="entry name" value="CTF8, CHROMOSOME TRANSMISSION FIDELITY FACTOR 8 HOMOLOG (S. CEREVISIAE)"/>
    <property type="match status" value="1"/>
</dbReference>
<sequence>MPCVDIDCSSVGSTATEKPPNVISTPLGLAIVEIQGELNLPQTQPSRDANPEYLANFATVDDIYTAVRFGSLELDPKDEEKAVVYIGKSQRLMGKLVNLDTPLGVLRLGSKDIKMVDIIYKKLIFKDRPLPIM</sequence>
<evidence type="ECO:0000313" key="8">
    <source>
        <dbReference type="Proteomes" id="UP001497600"/>
    </source>
</evidence>
<comment type="subcellular location">
    <subcellularLocation>
        <location evidence="1">Nucleus</location>
    </subcellularLocation>
</comment>
<evidence type="ECO:0000256" key="3">
    <source>
        <dbReference type="ARBA" id="ARBA00023125"/>
    </source>
</evidence>
<accession>A0ABP0E696</accession>
<keyword evidence="3" id="KW-0238">DNA-binding</keyword>
<evidence type="ECO:0000313" key="7">
    <source>
        <dbReference type="EMBL" id="CAK7893807.1"/>
    </source>
</evidence>
<dbReference type="Proteomes" id="UP001497600">
    <property type="component" value="Chromosome A"/>
</dbReference>
<dbReference type="EMBL" id="OZ004253">
    <property type="protein sequence ID" value="CAK7893807.1"/>
    <property type="molecule type" value="Genomic_DNA"/>
</dbReference>
<dbReference type="Pfam" id="PF09696">
    <property type="entry name" value="Ctf8"/>
    <property type="match status" value="1"/>
</dbReference>